<dbReference type="PANTHER" id="PTHR45947:SF3">
    <property type="entry name" value="SULFOQUINOVOSYL TRANSFERASE SQD2"/>
    <property type="match status" value="1"/>
</dbReference>
<dbReference type="eggNOG" id="COG0438">
    <property type="taxonomic scope" value="Bacteria"/>
</dbReference>
<dbReference type="CAZy" id="GT4">
    <property type="family name" value="Glycosyltransferase Family 4"/>
</dbReference>
<dbReference type="GO" id="GO:0016757">
    <property type="term" value="F:glycosyltransferase activity"/>
    <property type="evidence" value="ECO:0007669"/>
    <property type="project" value="InterPro"/>
</dbReference>
<dbReference type="Gene3D" id="3.40.50.2000">
    <property type="entry name" value="Glycogen Phosphorylase B"/>
    <property type="match status" value="2"/>
</dbReference>
<name>Q07II0_RHOP5</name>
<feature type="domain" description="Glycosyl transferase family 1" evidence="1">
    <location>
        <begin position="191"/>
        <end position="352"/>
    </location>
</feature>
<keyword evidence="3" id="KW-0808">Transferase</keyword>
<dbReference type="HOGENOM" id="CLU_009583_38_0_5"/>
<organism evidence="3">
    <name type="scientific">Rhodopseudomonas palustris (strain BisA53)</name>
    <dbReference type="NCBI Taxonomy" id="316055"/>
    <lineage>
        <taxon>Bacteria</taxon>
        <taxon>Pseudomonadati</taxon>
        <taxon>Pseudomonadota</taxon>
        <taxon>Alphaproteobacteria</taxon>
        <taxon>Hyphomicrobiales</taxon>
        <taxon>Nitrobacteraceae</taxon>
        <taxon>Rhodopseudomonas</taxon>
    </lineage>
</organism>
<dbReference type="SUPFAM" id="SSF53756">
    <property type="entry name" value="UDP-Glycosyltransferase/glycogen phosphorylase"/>
    <property type="match status" value="1"/>
</dbReference>
<dbReference type="AlphaFoldDB" id="Q07II0"/>
<evidence type="ECO:0000313" key="3">
    <source>
        <dbReference type="EMBL" id="ABJ08254.1"/>
    </source>
</evidence>
<dbReference type="CDD" id="cd03801">
    <property type="entry name" value="GT4_PimA-like"/>
    <property type="match status" value="1"/>
</dbReference>
<protein>
    <submittedName>
        <fullName evidence="3">Glycosyl transferase, group 1</fullName>
    </submittedName>
</protein>
<dbReference type="STRING" id="316055.RPE_4330"/>
<evidence type="ECO:0000259" key="2">
    <source>
        <dbReference type="Pfam" id="PF13439"/>
    </source>
</evidence>
<sequence>MIGRQTCYSVCSFLHAGLPKMLNIVVVNPRAMHFCESRATSIDLCVRDLVHYSRFKATTVIGDAVDRPFAGISFRPRPVARPDTFVLRSPKLLRLIRALKPDVVCVQEHLRTASYLARRLAVPVVLQKHNTIHGPKGSFDRLKTAADYQRLAALLFVSEALRSDFERSWPQVRSRLQVVTNSLDTSLWSPAKTRSNTILVVGRATPEKGIKQAALALAEVLPRHPDWNAHFILNEVHAAADYFAEAQTLIGHLGSQASLSVQRPLSEVKAAMETGAILVVPSIFKEPFGRVALEAHAAGLAVISSGTGGLRQVSGDTALYLPAVDARSIAAALEQLISNDAQRDELAAKGRARAVALFDVRNVVARCDDFYETLVASPRVAEA</sequence>
<dbReference type="EMBL" id="CP000463">
    <property type="protein sequence ID" value="ABJ08254.1"/>
    <property type="molecule type" value="Genomic_DNA"/>
</dbReference>
<accession>Q07II0</accession>
<feature type="domain" description="Glycosyltransferase subfamily 4-like N-terminal" evidence="2">
    <location>
        <begin position="71"/>
        <end position="186"/>
    </location>
</feature>
<evidence type="ECO:0000259" key="1">
    <source>
        <dbReference type="Pfam" id="PF00534"/>
    </source>
</evidence>
<proteinExistence type="predicted"/>
<dbReference type="Pfam" id="PF13439">
    <property type="entry name" value="Glyco_transf_4"/>
    <property type="match status" value="1"/>
</dbReference>
<dbReference type="PANTHER" id="PTHR45947">
    <property type="entry name" value="SULFOQUINOVOSYL TRANSFERASE SQD2"/>
    <property type="match status" value="1"/>
</dbReference>
<dbReference type="InterPro" id="IPR001296">
    <property type="entry name" value="Glyco_trans_1"/>
</dbReference>
<dbReference type="InterPro" id="IPR050194">
    <property type="entry name" value="Glycosyltransferase_grp1"/>
</dbReference>
<dbReference type="Pfam" id="PF00534">
    <property type="entry name" value="Glycos_transf_1"/>
    <property type="match status" value="1"/>
</dbReference>
<gene>
    <name evidence="3" type="ordered locus">RPE_4330</name>
</gene>
<reference evidence="3" key="1">
    <citation type="submission" date="2006-09" db="EMBL/GenBank/DDBJ databases">
        <title>Complete sequence of Rhodopseudomonas palustris BisA53.</title>
        <authorList>
            <consortium name="US DOE Joint Genome Institute"/>
            <person name="Copeland A."/>
            <person name="Lucas S."/>
            <person name="Lapidus A."/>
            <person name="Barry K."/>
            <person name="Detter J.C."/>
            <person name="Glavina del Rio T."/>
            <person name="Hammon N."/>
            <person name="Israni S."/>
            <person name="Dalin E."/>
            <person name="Tice H."/>
            <person name="Pitluck S."/>
            <person name="Chain P."/>
            <person name="Malfatti S."/>
            <person name="Shin M."/>
            <person name="Vergez L."/>
            <person name="Schmutz J."/>
            <person name="Larimer F."/>
            <person name="Land M."/>
            <person name="Hauser L."/>
            <person name="Pelletier D.A."/>
            <person name="Kyrpides N."/>
            <person name="Kim E."/>
            <person name="Harwood C.S."/>
            <person name="Oda Y."/>
            <person name="Richardson P."/>
        </authorList>
    </citation>
    <scope>NUCLEOTIDE SEQUENCE [LARGE SCALE GENOMIC DNA]</scope>
    <source>
        <strain evidence="3">BisA53</strain>
    </source>
</reference>
<dbReference type="KEGG" id="rpe:RPE_4330"/>
<dbReference type="InterPro" id="IPR028098">
    <property type="entry name" value="Glyco_trans_4-like_N"/>
</dbReference>